<evidence type="ECO:0000313" key="2">
    <source>
        <dbReference type="EMBL" id="CAK84537.1"/>
    </source>
</evidence>
<dbReference type="GeneID" id="5037735"/>
<gene>
    <name evidence="2" type="ORF">GSPATT00018732001</name>
</gene>
<feature type="transmembrane region" description="Helical" evidence="1">
    <location>
        <begin position="30"/>
        <end position="52"/>
    </location>
</feature>
<sequence>MMQLQENHPYQLQSLNQLIYNLQSLIYHQFLLQQLPLMIFWMPLFLTIHYYSQSLNFMNCQAYIRIYSHQLKIDSFLGIMINFFILANNVMNHDLSLFIIQYVLQKFYILMSLIQKVVRKIYLKFCLFTFISINILPLIKKVNNNFLLTYTISNSNPTQQCLLQKSNFSKQILDRNYQFFKQKPMKCPNHDGRQIELICLAPHKCNRLRKLCIECIYDHGVDWKLTIPIKQILEKAKTKLNENRIDDLSKIIAIRDSFKFMMSKTENTLQYFWGQVTQQIELTTMKILQYNSSYRNLVVENVSLAQSTSDDLETLISIVEGKKT</sequence>
<name>A0DNC0_PARTE</name>
<proteinExistence type="predicted"/>
<evidence type="ECO:0008006" key="4">
    <source>
        <dbReference type="Google" id="ProtNLM"/>
    </source>
</evidence>
<dbReference type="EMBL" id="CT868518">
    <property type="protein sequence ID" value="CAK84537.1"/>
    <property type="molecule type" value="Genomic_DNA"/>
</dbReference>
<organism evidence="2 3">
    <name type="scientific">Paramecium tetraurelia</name>
    <dbReference type="NCBI Taxonomy" id="5888"/>
    <lineage>
        <taxon>Eukaryota</taxon>
        <taxon>Sar</taxon>
        <taxon>Alveolata</taxon>
        <taxon>Ciliophora</taxon>
        <taxon>Intramacronucleata</taxon>
        <taxon>Oligohymenophorea</taxon>
        <taxon>Peniculida</taxon>
        <taxon>Parameciidae</taxon>
        <taxon>Paramecium</taxon>
    </lineage>
</organism>
<keyword evidence="1" id="KW-0812">Transmembrane</keyword>
<feature type="transmembrane region" description="Helical" evidence="1">
    <location>
        <begin position="121"/>
        <end position="139"/>
    </location>
</feature>
<reference evidence="2 3" key="1">
    <citation type="journal article" date="2006" name="Nature">
        <title>Global trends of whole-genome duplications revealed by the ciliate Paramecium tetraurelia.</title>
        <authorList>
            <consortium name="Genoscope"/>
            <person name="Aury J.-M."/>
            <person name="Jaillon O."/>
            <person name="Duret L."/>
            <person name="Noel B."/>
            <person name="Jubin C."/>
            <person name="Porcel B.M."/>
            <person name="Segurens B."/>
            <person name="Daubin V."/>
            <person name="Anthouard V."/>
            <person name="Aiach N."/>
            <person name="Arnaiz O."/>
            <person name="Billaut A."/>
            <person name="Beisson J."/>
            <person name="Blanc I."/>
            <person name="Bouhouche K."/>
            <person name="Camara F."/>
            <person name="Duharcourt S."/>
            <person name="Guigo R."/>
            <person name="Gogendeau D."/>
            <person name="Katinka M."/>
            <person name="Keller A.-M."/>
            <person name="Kissmehl R."/>
            <person name="Klotz C."/>
            <person name="Koll F."/>
            <person name="Le Moue A."/>
            <person name="Lepere C."/>
            <person name="Malinsky S."/>
            <person name="Nowacki M."/>
            <person name="Nowak J.K."/>
            <person name="Plattner H."/>
            <person name="Poulain J."/>
            <person name="Ruiz F."/>
            <person name="Serrano V."/>
            <person name="Zagulski M."/>
            <person name="Dessen P."/>
            <person name="Betermier M."/>
            <person name="Weissenbach J."/>
            <person name="Scarpelli C."/>
            <person name="Schachter V."/>
            <person name="Sperling L."/>
            <person name="Meyer E."/>
            <person name="Cohen J."/>
            <person name="Wincker P."/>
        </authorList>
    </citation>
    <scope>NUCLEOTIDE SEQUENCE [LARGE SCALE GENOMIC DNA]</scope>
    <source>
        <strain evidence="2 3">Stock d4-2</strain>
    </source>
</reference>
<keyword evidence="1" id="KW-0472">Membrane</keyword>
<dbReference type="KEGG" id="ptm:GSPATT00018732001"/>
<dbReference type="AlphaFoldDB" id="A0DNC0"/>
<dbReference type="Proteomes" id="UP000000600">
    <property type="component" value="Unassembled WGS sequence"/>
</dbReference>
<protein>
    <recommendedName>
        <fullName evidence="4">Transmembrane protein</fullName>
    </recommendedName>
</protein>
<accession>A0DNC0</accession>
<feature type="transmembrane region" description="Helical" evidence="1">
    <location>
        <begin position="73"/>
        <end position="91"/>
    </location>
</feature>
<keyword evidence="3" id="KW-1185">Reference proteome</keyword>
<dbReference type="HOGENOM" id="CLU_859102_0_0_1"/>
<feature type="transmembrane region" description="Helical" evidence="1">
    <location>
        <begin position="97"/>
        <end position="114"/>
    </location>
</feature>
<keyword evidence="1" id="KW-1133">Transmembrane helix</keyword>
<dbReference type="RefSeq" id="XP_001451934.1">
    <property type="nucleotide sequence ID" value="XM_001451897.1"/>
</dbReference>
<evidence type="ECO:0000256" key="1">
    <source>
        <dbReference type="SAM" id="Phobius"/>
    </source>
</evidence>
<dbReference type="InParanoid" id="A0DNC0"/>
<evidence type="ECO:0000313" key="3">
    <source>
        <dbReference type="Proteomes" id="UP000000600"/>
    </source>
</evidence>